<dbReference type="PROSITE" id="PS50931">
    <property type="entry name" value="HTH_LYSR"/>
    <property type="match status" value="1"/>
</dbReference>
<dbReference type="InterPro" id="IPR036390">
    <property type="entry name" value="WH_DNA-bd_sf"/>
</dbReference>
<proteinExistence type="inferred from homology"/>
<dbReference type="GO" id="GO:0003700">
    <property type="term" value="F:DNA-binding transcription factor activity"/>
    <property type="evidence" value="ECO:0007669"/>
    <property type="project" value="InterPro"/>
</dbReference>
<dbReference type="InterPro" id="IPR036388">
    <property type="entry name" value="WH-like_DNA-bd_sf"/>
</dbReference>
<evidence type="ECO:0000313" key="7">
    <source>
        <dbReference type="Proteomes" id="UP000077881"/>
    </source>
</evidence>
<reference evidence="6 7" key="1">
    <citation type="submission" date="2015-05" db="EMBL/GenBank/DDBJ databases">
        <title>Comparison of genome.</title>
        <authorList>
            <person name="Zheng Z."/>
            <person name="Sun M."/>
        </authorList>
    </citation>
    <scope>NUCLEOTIDE SEQUENCE [LARGE SCALE GENOMIC DNA]</scope>
    <source>
        <strain evidence="6 7">G25-74</strain>
    </source>
</reference>
<comment type="caution">
    <text evidence="6">The sequence shown here is derived from an EMBL/GenBank/DDBJ whole genome shotgun (WGS) entry which is preliminary data.</text>
</comment>
<dbReference type="PRINTS" id="PR00039">
    <property type="entry name" value="HTHLYSR"/>
</dbReference>
<evidence type="ECO:0000256" key="2">
    <source>
        <dbReference type="ARBA" id="ARBA00023015"/>
    </source>
</evidence>
<keyword evidence="2" id="KW-0805">Transcription regulation</keyword>
<dbReference type="EMBL" id="LDJR01000060">
    <property type="protein sequence ID" value="OAK67457.1"/>
    <property type="molecule type" value="Genomic_DNA"/>
</dbReference>
<dbReference type="AlphaFoldDB" id="A0A177ZHL5"/>
<dbReference type="Gene3D" id="1.10.10.10">
    <property type="entry name" value="Winged helix-like DNA-binding domain superfamily/Winged helix DNA-binding domain"/>
    <property type="match status" value="1"/>
</dbReference>
<dbReference type="PATRIC" id="fig|217031.6.peg.4382"/>
<keyword evidence="3" id="KW-0238">DNA-binding</keyword>
<dbReference type="CDD" id="cd08434">
    <property type="entry name" value="PBP2_GltC_like"/>
    <property type="match status" value="1"/>
</dbReference>
<feature type="domain" description="HTH lysR-type" evidence="5">
    <location>
        <begin position="1"/>
        <end position="58"/>
    </location>
</feature>
<dbReference type="GO" id="GO:0003677">
    <property type="term" value="F:DNA binding"/>
    <property type="evidence" value="ECO:0007669"/>
    <property type="project" value="UniProtKB-KW"/>
</dbReference>
<dbReference type="InterPro" id="IPR005119">
    <property type="entry name" value="LysR_subst-bd"/>
</dbReference>
<dbReference type="RefSeq" id="WP_057985709.1">
    <property type="nucleotide sequence ID" value="NZ_JAGGKH010000024.1"/>
</dbReference>
<sequence>MELRQIQYFIEVAKREHMTAAADALHVAQSAVSRQIVNLEAELGVDLFIREGRNIRLTHIGQMFLKKMEQAMDVIEQAKREIEENLDPQKGTVRIGFPSSLSAYLLPSVVSAFRKDYPDVNFQLHQGAYYKLIDSVIRGDIDMALLGPVPKEEHRVKSEILFLENLVALLPSNHPLAKRKSISLDELRNDAFILSPQGYILRDLVVNACKQHGFEPQVGFEGMDIDAIKGLVSAGLGVTLLPEITLIDSLPRATVKVIIDEPKVNRTVGIIIPKDRALMPTELLFYKFTRAFFDRLSGYQ</sequence>
<dbReference type="Proteomes" id="UP000077881">
    <property type="component" value="Unassembled WGS sequence"/>
</dbReference>
<comment type="similarity">
    <text evidence="1">Belongs to the LysR transcriptional regulatory family.</text>
</comment>
<organism evidence="6 7">
    <name type="scientific">Lederbergia galactosidilytica</name>
    <dbReference type="NCBI Taxonomy" id="217031"/>
    <lineage>
        <taxon>Bacteria</taxon>
        <taxon>Bacillati</taxon>
        <taxon>Bacillota</taxon>
        <taxon>Bacilli</taxon>
        <taxon>Bacillales</taxon>
        <taxon>Bacillaceae</taxon>
        <taxon>Lederbergia</taxon>
    </lineage>
</organism>
<evidence type="ECO:0000313" key="6">
    <source>
        <dbReference type="EMBL" id="OAK67457.1"/>
    </source>
</evidence>
<keyword evidence="7" id="KW-1185">Reference proteome</keyword>
<evidence type="ECO:0000256" key="3">
    <source>
        <dbReference type="ARBA" id="ARBA00023125"/>
    </source>
</evidence>
<protein>
    <submittedName>
        <fullName evidence="6">LysR family transcriptional regulator</fullName>
    </submittedName>
</protein>
<dbReference type="InterPro" id="IPR000847">
    <property type="entry name" value="LysR_HTH_N"/>
</dbReference>
<dbReference type="PANTHER" id="PTHR30346">
    <property type="entry name" value="TRANSCRIPTIONAL DUAL REGULATOR HCAR-RELATED"/>
    <property type="match status" value="1"/>
</dbReference>
<dbReference type="GO" id="GO:0032993">
    <property type="term" value="C:protein-DNA complex"/>
    <property type="evidence" value="ECO:0007669"/>
    <property type="project" value="TreeGrafter"/>
</dbReference>
<dbReference type="Pfam" id="PF03466">
    <property type="entry name" value="LysR_substrate"/>
    <property type="match status" value="1"/>
</dbReference>
<evidence type="ECO:0000259" key="5">
    <source>
        <dbReference type="PROSITE" id="PS50931"/>
    </source>
</evidence>
<keyword evidence="4" id="KW-0804">Transcription</keyword>
<dbReference type="Pfam" id="PF00126">
    <property type="entry name" value="HTH_1"/>
    <property type="match status" value="1"/>
</dbReference>
<dbReference type="SUPFAM" id="SSF53850">
    <property type="entry name" value="Periplasmic binding protein-like II"/>
    <property type="match status" value="1"/>
</dbReference>
<name>A0A177ZHL5_9BACI</name>
<dbReference type="FunFam" id="1.10.10.10:FF:000001">
    <property type="entry name" value="LysR family transcriptional regulator"/>
    <property type="match status" value="1"/>
</dbReference>
<dbReference type="PANTHER" id="PTHR30346:SF28">
    <property type="entry name" value="HTH-TYPE TRANSCRIPTIONAL REGULATOR CYNR"/>
    <property type="match status" value="1"/>
</dbReference>
<dbReference type="Gene3D" id="3.40.190.10">
    <property type="entry name" value="Periplasmic binding protein-like II"/>
    <property type="match status" value="2"/>
</dbReference>
<dbReference type="OrthoDB" id="9803735at2"/>
<dbReference type="SUPFAM" id="SSF46785">
    <property type="entry name" value="Winged helix' DNA-binding domain"/>
    <property type="match status" value="1"/>
</dbReference>
<gene>
    <name evidence="6" type="ORF">ABB05_20180</name>
</gene>
<evidence type="ECO:0000256" key="4">
    <source>
        <dbReference type="ARBA" id="ARBA00023163"/>
    </source>
</evidence>
<evidence type="ECO:0000256" key="1">
    <source>
        <dbReference type="ARBA" id="ARBA00009437"/>
    </source>
</evidence>
<accession>A0A177ZHL5</accession>